<dbReference type="AlphaFoldDB" id="A0A7Y2NZ49"/>
<evidence type="ECO:0000256" key="4">
    <source>
        <dbReference type="PIRSR" id="PIRSR603782-2"/>
    </source>
</evidence>
<name>A0A7Y2NZ49_9BURK</name>
<dbReference type="CDD" id="cd02968">
    <property type="entry name" value="SCO"/>
    <property type="match status" value="1"/>
</dbReference>
<dbReference type="InterPro" id="IPR006311">
    <property type="entry name" value="TAT_signal"/>
</dbReference>
<dbReference type="PROSITE" id="PS51318">
    <property type="entry name" value="TAT"/>
    <property type="match status" value="1"/>
</dbReference>
<feature type="domain" description="Thioredoxin" evidence="5">
    <location>
        <begin position="38"/>
        <end position="200"/>
    </location>
</feature>
<dbReference type="PANTHER" id="PTHR12151:SF25">
    <property type="entry name" value="LINALOOL DEHYDRATASE_ISOMERASE DOMAIN-CONTAINING PROTEIN"/>
    <property type="match status" value="1"/>
</dbReference>
<feature type="binding site" evidence="3">
    <location>
        <position position="76"/>
    </location>
    <ligand>
        <name>Cu cation</name>
        <dbReference type="ChEBI" id="CHEBI:23378"/>
    </ligand>
</feature>
<evidence type="ECO:0000259" key="5">
    <source>
        <dbReference type="PROSITE" id="PS51352"/>
    </source>
</evidence>
<protein>
    <submittedName>
        <fullName evidence="6">SCO family protein</fullName>
    </submittedName>
</protein>
<organism evidence="6 7">
    <name type="scientific">Telluria aromaticivorans</name>
    <dbReference type="NCBI Taxonomy" id="2725995"/>
    <lineage>
        <taxon>Bacteria</taxon>
        <taxon>Pseudomonadati</taxon>
        <taxon>Pseudomonadota</taxon>
        <taxon>Betaproteobacteria</taxon>
        <taxon>Burkholderiales</taxon>
        <taxon>Oxalobacteraceae</taxon>
        <taxon>Telluria group</taxon>
        <taxon>Telluria</taxon>
    </lineage>
</organism>
<dbReference type="RefSeq" id="WP_171079896.1">
    <property type="nucleotide sequence ID" value="NZ_JABAIV010000001.1"/>
</dbReference>
<evidence type="ECO:0000256" key="1">
    <source>
        <dbReference type="ARBA" id="ARBA00010996"/>
    </source>
</evidence>
<feature type="binding site" evidence="3">
    <location>
        <position position="163"/>
    </location>
    <ligand>
        <name>Cu cation</name>
        <dbReference type="ChEBI" id="CHEBI:23378"/>
    </ligand>
</feature>
<reference evidence="6 7" key="1">
    <citation type="submission" date="2020-04" db="EMBL/GenBank/DDBJ databases">
        <title>Massilia sp. nov., a cold adapted bacteria isolated from Arctic soil.</title>
        <authorList>
            <person name="Son J."/>
            <person name="Ka J.-O."/>
        </authorList>
    </citation>
    <scope>NUCLEOTIDE SEQUENCE [LARGE SCALE GENOMIC DNA]</scope>
    <source>
        <strain evidence="6 7">ML15P13</strain>
    </source>
</reference>
<gene>
    <name evidence="6" type="ORF">HGB41_00315</name>
</gene>
<dbReference type="InterPro" id="IPR036249">
    <property type="entry name" value="Thioredoxin-like_sf"/>
</dbReference>
<dbReference type="EMBL" id="JABAIV010000001">
    <property type="protein sequence ID" value="NNG21449.1"/>
    <property type="molecule type" value="Genomic_DNA"/>
</dbReference>
<sequence length="200" mass="21825">MTSLLSRRTFLRASAALGLLGLAGCTKDGMVRFHGTNVTGATYGRDFRLTDPDGRKRTLAAFKGQAILLFFGYTQCPDVCPTALARAVDIKRLLGEDGGQLQVLFVTVDPERDTPEVLKAYTAAFDPSFLALYSDLAGLAQMAQEFNLIYKKVPTGASYSMDHTSVSYVYDPRGKLRLKFLHSQSADACAADLRNILRSA</sequence>
<accession>A0A7Y2NZ49</accession>
<keyword evidence="7" id="KW-1185">Reference proteome</keyword>
<dbReference type="Pfam" id="PF02630">
    <property type="entry name" value="SCO1-SenC"/>
    <property type="match status" value="1"/>
</dbReference>
<comment type="caution">
    <text evidence="6">The sequence shown here is derived from an EMBL/GenBank/DDBJ whole genome shotgun (WGS) entry which is preliminary data.</text>
</comment>
<evidence type="ECO:0000313" key="6">
    <source>
        <dbReference type="EMBL" id="NNG21449.1"/>
    </source>
</evidence>
<evidence type="ECO:0000313" key="7">
    <source>
        <dbReference type="Proteomes" id="UP000533905"/>
    </source>
</evidence>
<keyword evidence="3" id="KW-0479">Metal-binding</keyword>
<keyword evidence="2 3" id="KW-0186">Copper</keyword>
<dbReference type="Gene3D" id="3.40.30.10">
    <property type="entry name" value="Glutaredoxin"/>
    <property type="match status" value="1"/>
</dbReference>
<dbReference type="InterPro" id="IPR013766">
    <property type="entry name" value="Thioredoxin_domain"/>
</dbReference>
<dbReference type="PROSITE" id="PS51257">
    <property type="entry name" value="PROKAR_LIPOPROTEIN"/>
    <property type="match status" value="1"/>
</dbReference>
<comment type="similarity">
    <text evidence="1">Belongs to the SCO1/2 family.</text>
</comment>
<proteinExistence type="inferred from homology"/>
<dbReference type="SUPFAM" id="SSF52833">
    <property type="entry name" value="Thioredoxin-like"/>
    <property type="match status" value="1"/>
</dbReference>
<dbReference type="Proteomes" id="UP000533905">
    <property type="component" value="Unassembled WGS sequence"/>
</dbReference>
<evidence type="ECO:0000256" key="2">
    <source>
        <dbReference type="ARBA" id="ARBA00023008"/>
    </source>
</evidence>
<dbReference type="InterPro" id="IPR003782">
    <property type="entry name" value="SCO1/SenC"/>
</dbReference>
<dbReference type="GO" id="GO:0046872">
    <property type="term" value="F:metal ion binding"/>
    <property type="evidence" value="ECO:0007669"/>
    <property type="project" value="UniProtKB-KW"/>
</dbReference>
<dbReference type="PANTHER" id="PTHR12151">
    <property type="entry name" value="ELECTRON TRANSPORT PROTIN SCO1/SENC FAMILY MEMBER"/>
    <property type="match status" value="1"/>
</dbReference>
<dbReference type="PROSITE" id="PS51352">
    <property type="entry name" value="THIOREDOXIN_2"/>
    <property type="match status" value="1"/>
</dbReference>
<evidence type="ECO:0000256" key="3">
    <source>
        <dbReference type="PIRSR" id="PIRSR603782-1"/>
    </source>
</evidence>
<feature type="disulfide bond" description="Redox-active" evidence="4">
    <location>
        <begin position="76"/>
        <end position="80"/>
    </location>
</feature>
<feature type="binding site" evidence="3">
    <location>
        <position position="80"/>
    </location>
    <ligand>
        <name>Cu cation</name>
        <dbReference type="ChEBI" id="CHEBI:23378"/>
    </ligand>
</feature>
<keyword evidence="4" id="KW-1015">Disulfide bond</keyword>